<feature type="transmembrane region" description="Helical" evidence="1">
    <location>
        <begin position="165"/>
        <end position="183"/>
    </location>
</feature>
<keyword evidence="1" id="KW-1133">Transmembrane helix</keyword>
<feature type="transmembrane region" description="Helical" evidence="1">
    <location>
        <begin position="126"/>
        <end position="145"/>
    </location>
</feature>
<evidence type="ECO:0000256" key="1">
    <source>
        <dbReference type="SAM" id="Phobius"/>
    </source>
</evidence>
<evidence type="ECO:0000313" key="2">
    <source>
        <dbReference type="EMBL" id="OGD09072.1"/>
    </source>
</evidence>
<evidence type="ECO:0000313" key="3">
    <source>
        <dbReference type="Proteomes" id="UP000176424"/>
    </source>
</evidence>
<dbReference type="AlphaFoldDB" id="A0A1F4ZRP7"/>
<keyword evidence="1" id="KW-0812">Transmembrane</keyword>
<name>A0A1F4ZRP7_9BACT</name>
<dbReference type="Proteomes" id="UP000176424">
    <property type="component" value="Unassembled WGS sequence"/>
</dbReference>
<sequence length="186" mass="21032">MGKGNLAVWMWRLVPIAGLIGVRLVKHIAADFLPMNLLADGWLLVGWILGWLLADSDHWFYALVCNPHELSCQRVKGELGKKDLKNAWAILVETAHERTQLPIRNILTAFVMTGVGVWLTMSYGSLIAVGLCLGFAVRLFSEVLAEPDYQKWYWVFSRKFAASEHKGLMIGWGIVLIWQWLVLARG</sequence>
<comment type="caution">
    <text evidence="2">The sequence shown here is derived from an EMBL/GenBank/DDBJ whole genome shotgun (WGS) entry which is preliminary data.</text>
</comment>
<organism evidence="2 3">
    <name type="scientific">Candidatus Amesbacteria bacterium RIFOXYB1_FULL_44_23</name>
    <dbReference type="NCBI Taxonomy" id="1797263"/>
    <lineage>
        <taxon>Bacteria</taxon>
        <taxon>Candidatus Amesiibacteriota</taxon>
    </lineage>
</organism>
<gene>
    <name evidence="2" type="ORF">A2397_00745</name>
</gene>
<feature type="transmembrane region" description="Helical" evidence="1">
    <location>
        <begin position="37"/>
        <end position="54"/>
    </location>
</feature>
<accession>A0A1F4ZRP7</accession>
<reference evidence="2 3" key="1">
    <citation type="journal article" date="2016" name="Nat. Commun.">
        <title>Thousands of microbial genomes shed light on interconnected biogeochemical processes in an aquifer system.</title>
        <authorList>
            <person name="Anantharaman K."/>
            <person name="Brown C.T."/>
            <person name="Hug L.A."/>
            <person name="Sharon I."/>
            <person name="Castelle C.J."/>
            <person name="Probst A.J."/>
            <person name="Thomas B.C."/>
            <person name="Singh A."/>
            <person name="Wilkins M.J."/>
            <person name="Karaoz U."/>
            <person name="Brodie E.L."/>
            <person name="Williams K.H."/>
            <person name="Hubbard S.S."/>
            <person name="Banfield J.F."/>
        </authorList>
    </citation>
    <scope>NUCLEOTIDE SEQUENCE [LARGE SCALE GENOMIC DNA]</scope>
</reference>
<proteinExistence type="predicted"/>
<dbReference type="EMBL" id="MEXR01000040">
    <property type="protein sequence ID" value="OGD09072.1"/>
    <property type="molecule type" value="Genomic_DNA"/>
</dbReference>
<protein>
    <submittedName>
        <fullName evidence="2">Uncharacterized protein</fullName>
    </submittedName>
</protein>
<feature type="transmembrane region" description="Helical" evidence="1">
    <location>
        <begin position="6"/>
        <end position="25"/>
    </location>
</feature>
<keyword evidence="1" id="KW-0472">Membrane</keyword>